<dbReference type="PANTHER" id="PTHR23506">
    <property type="entry name" value="GH10249P"/>
    <property type="match status" value="1"/>
</dbReference>
<feature type="transmembrane region" description="Helical" evidence="7">
    <location>
        <begin position="321"/>
        <end position="341"/>
    </location>
</feature>
<accession>A0A7R9XNW5</accession>
<dbReference type="AlphaFoldDB" id="A0A7R9XNW5"/>
<keyword evidence="4 7" id="KW-1133">Transmembrane helix</keyword>
<feature type="transmembrane region" description="Helical" evidence="7">
    <location>
        <begin position="353"/>
        <end position="371"/>
    </location>
</feature>
<keyword evidence="2" id="KW-0813">Transport</keyword>
<feature type="transmembrane region" description="Helical" evidence="7">
    <location>
        <begin position="232"/>
        <end position="252"/>
    </location>
</feature>
<feature type="region of interest" description="Disordered" evidence="6">
    <location>
        <begin position="1"/>
        <end position="59"/>
    </location>
</feature>
<dbReference type="GO" id="GO:0016020">
    <property type="term" value="C:membrane"/>
    <property type="evidence" value="ECO:0007669"/>
    <property type="project" value="UniProtKB-SubCell"/>
</dbReference>
<keyword evidence="3 7" id="KW-0812">Transmembrane</keyword>
<sequence>MSSASATDDDDGDGNDDDARDRSSESDSERDARSVELGTAPLLGTPREDGTRDDLDASGRRASAREVVREHGWVLGAFALSLVVTTMSMSVPFPFLSQEFARAGLDATRVGATFAALPFGVLVVSPTIAPRVLWRFDATMVAKYSLLGQAACVSATSAFAGRARWRVWLVCRLFQGFFNALTSVTMLCVVTRAAPDAVSITSGLQEVAAGFGTLIGPIFGGFLYDIHSSPKLPLMANGAAILLSIPPVMYAMRRLDGRDDRGQMSGPSQEERPSYARVLRRPTFLAAALAELVVSTSFGGIPTTLPLYLHQTLNFSPATIGLVYSLLAGLYALVTPIVGIVSHTPNSKVGDILLCLIGMASMSVAHFFFGPSSLLGLPDPLSATARRRLCVWFPSVVYGVGSAFAFVPLLPLMQASVRNDGPKYADLANGLFVSCYFFGEMLGQLFGSSLVHELGYPAASTAWAFAIIASASGFVLVEFGAGLAKRLRSSVSRVRSMSDSLDSML</sequence>
<feature type="compositionally biased region" description="Basic and acidic residues" evidence="6">
    <location>
        <begin position="46"/>
        <end position="59"/>
    </location>
</feature>
<feature type="transmembrane region" description="Helical" evidence="7">
    <location>
        <begin position="282"/>
        <end position="301"/>
    </location>
</feature>
<feature type="transmembrane region" description="Helical" evidence="7">
    <location>
        <begin position="177"/>
        <end position="195"/>
    </location>
</feature>
<keyword evidence="5 7" id="KW-0472">Membrane</keyword>
<dbReference type="Pfam" id="PF07690">
    <property type="entry name" value="MFS_1"/>
    <property type="match status" value="1"/>
</dbReference>
<comment type="subcellular location">
    <subcellularLocation>
        <location evidence="1">Membrane</location>
        <topology evidence="1">Multi-pass membrane protein</topology>
    </subcellularLocation>
</comment>
<evidence type="ECO:0000256" key="2">
    <source>
        <dbReference type="ARBA" id="ARBA00022448"/>
    </source>
</evidence>
<feature type="compositionally biased region" description="Basic and acidic residues" evidence="6">
    <location>
        <begin position="17"/>
        <end position="34"/>
    </location>
</feature>
<feature type="transmembrane region" description="Helical" evidence="7">
    <location>
        <begin position="73"/>
        <end position="95"/>
    </location>
</feature>
<evidence type="ECO:0000256" key="1">
    <source>
        <dbReference type="ARBA" id="ARBA00004141"/>
    </source>
</evidence>
<evidence type="ECO:0000256" key="3">
    <source>
        <dbReference type="ARBA" id="ARBA00022692"/>
    </source>
</evidence>
<evidence type="ECO:0000313" key="8">
    <source>
        <dbReference type="EMBL" id="CAD8219494.1"/>
    </source>
</evidence>
<dbReference type="SUPFAM" id="SSF103473">
    <property type="entry name" value="MFS general substrate transporter"/>
    <property type="match status" value="1"/>
</dbReference>
<organism evidence="8">
    <name type="scientific">Ostreococcus sp. 'lucimarinus'</name>
    <dbReference type="NCBI Taxonomy" id="242159"/>
    <lineage>
        <taxon>Eukaryota</taxon>
        <taxon>Viridiplantae</taxon>
        <taxon>Chlorophyta</taxon>
        <taxon>Mamiellophyceae</taxon>
        <taxon>Mamiellales</taxon>
        <taxon>Bathycoccaceae</taxon>
        <taxon>Ostreococcus</taxon>
    </lineage>
</organism>
<feature type="transmembrane region" description="Helical" evidence="7">
    <location>
        <begin position="424"/>
        <end position="442"/>
    </location>
</feature>
<evidence type="ECO:0000256" key="4">
    <source>
        <dbReference type="ARBA" id="ARBA00022989"/>
    </source>
</evidence>
<feature type="compositionally biased region" description="Acidic residues" evidence="6">
    <location>
        <begin position="7"/>
        <end position="16"/>
    </location>
</feature>
<gene>
    <name evidence="8" type="ORF">OLUC0939_LOCUS213</name>
</gene>
<dbReference type="InterPro" id="IPR011701">
    <property type="entry name" value="MFS"/>
</dbReference>
<evidence type="ECO:0000256" key="7">
    <source>
        <dbReference type="SAM" id="Phobius"/>
    </source>
</evidence>
<dbReference type="InterPro" id="IPR036259">
    <property type="entry name" value="MFS_trans_sf"/>
</dbReference>
<name>A0A7R9XNW5_9CHLO</name>
<dbReference type="GO" id="GO:0022857">
    <property type="term" value="F:transmembrane transporter activity"/>
    <property type="evidence" value="ECO:0007669"/>
    <property type="project" value="InterPro"/>
</dbReference>
<dbReference type="Gene3D" id="1.20.1250.20">
    <property type="entry name" value="MFS general substrate transporter like domains"/>
    <property type="match status" value="2"/>
</dbReference>
<feature type="transmembrane region" description="Helical" evidence="7">
    <location>
        <begin position="115"/>
        <end position="134"/>
    </location>
</feature>
<proteinExistence type="predicted"/>
<protein>
    <recommendedName>
        <fullName evidence="9">MFS family transporter: multidrug efflux</fullName>
    </recommendedName>
</protein>
<reference evidence="8" key="1">
    <citation type="submission" date="2021-01" db="EMBL/GenBank/DDBJ databases">
        <authorList>
            <person name="Corre E."/>
            <person name="Pelletier E."/>
            <person name="Niang G."/>
            <person name="Scheremetjew M."/>
            <person name="Finn R."/>
            <person name="Kale V."/>
            <person name="Holt S."/>
            <person name="Cochrane G."/>
            <person name="Meng A."/>
            <person name="Brown T."/>
            <person name="Cohen L."/>
        </authorList>
    </citation>
    <scope>NUCLEOTIDE SEQUENCE</scope>
    <source>
        <strain evidence="8">Clade-A-BCC118000</strain>
    </source>
</reference>
<evidence type="ECO:0008006" key="9">
    <source>
        <dbReference type="Google" id="ProtNLM"/>
    </source>
</evidence>
<feature type="transmembrane region" description="Helical" evidence="7">
    <location>
        <begin position="462"/>
        <end position="484"/>
    </location>
</feature>
<dbReference type="EMBL" id="HBDX01000236">
    <property type="protein sequence ID" value="CAD8219494.1"/>
    <property type="molecule type" value="Transcribed_RNA"/>
</dbReference>
<evidence type="ECO:0000256" key="6">
    <source>
        <dbReference type="SAM" id="MobiDB-lite"/>
    </source>
</evidence>
<dbReference type="InterPro" id="IPR050930">
    <property type="entry name" value="MFS_Vesicular_Transporter"/>
</dbReference>
<evidence type="ECO:0000256" key="5">
    <source>
        <dbReference type="ARBA" id="ARBA00023136"/>
    </source>
</evidence>
<feature type="transmembrane region" description="Helical" evidence="7">
    <location>
        <begin position="391"/>
        <end position="412"/>
    </location>
</feature>
<dbReference type="PANTHER" id="PTHR23506:SF26">
    <property type="entry name" value="MFS-TYPE TRANSPORTER SLC18B1"/>
    <property type="match status" value="1"/>
</dbReference>